<evidence type="ECO:0000256" key="3">
    <source>
        <dbReference type="SAM" id="SignalP"/>
    </source>
</evidence>
<dbReference type="InterPro" id="IPR001304">
    <property type="entry name" value="C-type_lectin-like"/>
</dbReference>
<feature type="coiled-coil region" evidence="2">
    <location>
        <begin position="209"/>
        <end position="236"/>
    </location>
</feature>
<protein>
    <recommendedName>
        <fullName evidence="4">C-type lectin domain-containing protein</fullName>
    </recommendedName>
</protein>
<evidence type="ECO:0000256" key="1">
    <source>
        <dbReference type="ARBA" id="ARBA00023157"/>
    </source>
</evidence>
<dbReference type="PROSITE" id="PS00615">
    <property type="entry name" value="C_TYPE_LECTIN_1"/>
    <property type="match status" value="1"/>
</dbReference>
<evidence type="ECO:0000313" key="6">
    <source>
        <dbReference type="Proteomes" id="UP000735302"/>
    </source>
</evidence>
<feature type="chain" id="PRO_5043338019" description="C-type lectin domain-containing protein" evidence="3">
    <location>
        <begin position="21"/>
        <end position="423"/>
    </location>
</feature>
<sequence length="423" mass="47011">MMTLTPVWLAFGFLLVTAAAVKDTFKSVRLRAIKPENVNSDSPSLKIVCDFERYRANLTNVSELAMYRFDLGGGGKQEMMAEITTANLTYGLSDLEISASGIMRNEEKSRYILSVTYASNTDGYCHSYSCKATGLRGNGEELSLTRSIKVKGVNGSLCKSKNPASVPVTELQEKIEECCVSSEAVQAHTKAIDSLEKGVSKCSAVIPDVENNEIEIEDLREQISNLSVELSSIQKKQAVDVGSDLQEEKLVNLSSRVEYLESTVIKLERTSRIFLKLFSINKNDFDVSSIYRNQVYAVGKQEGIYSLTTLNSMCKHAGGHIVEFSDKFEQMFVTFFLKTTGQHVYYLGASDSASEGNFVYYYSRKPVQNVMWEGGKLTNRGPYKNCLNIDPNGLSNIACNQPSKVVCEIPLVQPPHIREAEKF</sequence>
<dbReference type="AlphaFoldDB" id="A0AAV4C4U9"/>
<gene>
    <name evidence="5" type="ORF">PoB_005684600</name>
</gene>
<feature type="signal peptide" evidence="3">
    <location>
        <begin position="1"/>
        <end position="20"/>
    </location>
</feature>
<proteinExistence type="predicted"/>
<dbReference type="CDD" id="cd00037">
    <property type="entry name" value="CLECT"/>
    <property type="match status" value="1"/>
</dbReference>
<dbReference type="Gene3D" id="3.10.100.10">
    <property type="entry name" value="Mannose-Binding Protein A, subunit A"/>
    <property type="match status" value="1"/>
</dbReference>
<feature type="domain" description="C-type lectin" evidence="4">
    <location>
        <begin position="291"/>
        <end position="408"/>
    </location>
</feature>
<evidence type="ECO:0000259" key="4">
    <source>
        <dbReference type="PROSITE" id="PS50041"/>
    </source>
</evidence>
<name>A0AAV4C4U9_9GAST</name>
<dbReference type="PROSITE" id="PS50041">
    <property type="entry name" value="C_TYPE_LECTIN_2"/>
    <property type="match status" value="1"/>
</dbReference>
<dbReference type="InterPro" id="IPR016187">
    <property type="entry name" value="CTDL_fold"/>
</dbReference>
<evidence type="ECO:0000256" key="2">
    <source>
        <dbReference type="SAM" id="Coils"/>
    </source>
</evidence>
<organism evidence="5 6">
    <name type="scientific">Plakobranchus ocellatus</name>
    <dbReference type="NCBI Taxonomy" id="259542"/>
    <lineage>
        <taxon>Eukaryota</taxon>
        <taxon>Metazoa</taxon>
        <taxon>Spiralia</taxon>
        <taxon>Lophotrochozoa</taxon>
        <taxon>Mollusca</taxon>
        <taxon>Gastropoda</taxon>
        <taxon>Heterobranchia</taxon>
        <taxon>Euthyneura</taxon>
        <taxon>Panpulmonata</taxon>
        <taxon>Sacoglossa</taxon>
        <taxon>Placobranchoidea</taxon>
        <taxon>Plakobranchidae</taxon>
        <taxon>Plakobranchus</taxon>
    </lineage>
</organism>
<keyword evidence="1" id="KW-1015">Disulfide bond</keyword>
<dbReference type="Pfam" id="PF00059">
    <property type="entry name" value="Lectin_C"/>
    <property type="match status" value="1"/>
</dbReference>
<keyword evidence="2" id="KW-0175">Coiled coil</keyword>
<keyword evidence="3" id="KW-0732">Signal</keyword>
<dbReference type="SUPFAM" id="SSF56436">
    <property type="entry name" value="C-type lectin-like"/>
    <property type="match status" value="1"/>
</dbReference>
<keyword evidence="6" id="KW-1185">Reference proteome</keyword>
<dbReference type="Proteomes" id="UP000735302">
    <property type="component" value="Unassembled WGS sequence"/>
</dbReference>
<evidence type="ECO:0000313" key="5">
    <source>
        <dbReference type="EMBL" id="GFO30341.1"/>
    </source>
</evidence>
<reference evidence="5 6" key="1">
    <citation type="journal article" date="2021" name="Elife">
        <title>Chloroplast acquisition without the gene transfer in kleptoplastic sea slugs, Plakobranchus ocellatus.</title>
        <authorList>
            <person name="Maeda T."/>
            <person name="Takahashi S."/>
            <person name="Yoshida T."/>
            <person name="Shimamura S."/>
            <person name="Takaki Y."/>
            <person name="Nagai Y."/>
            <person name="Toyoda A."/>
            <person name="Suzuki Y."/>
            <person name="Arimoto A."/>
            <person name="Ishii H."/>
            <person name="Satoh N."/>
            <person name="Nishiyama T."/>
            <person name="Hasebe M."/>
            <person name="Maruyama T."/>
            <person name="Minagawa J."/>
            <person name="Obokata J."/>
            <person name="Shigenobu S."/>
        </authorList>
    </citation>
    <scope>NUCLEOTIDE SEQUENCE [LARGE SCALE GENOMIC DNA]</scope>
</reference>
<comment type="caution">
    <text evidence="5">The sequence shown here is derived from an EMBL/GenBank/DDBJ whole genome shotgun (WGS) entry which is preliminary data.</text>
</comment>
<dbReference type="InterPro" id="IPR016186">
    <property type="entry name" value="C-type_lectin-like/link_sf"/>
</dbReference>
<dbReference type="InterPro" id="IPR018378">
    <property type="entry name" value="C-type_lectin_CS"/>
</dbReference>
<dbReference type="EMBL" id="BLXT01006233">
    <property type="protein sequence ID" value="GFO30341.1"/>
    <property type="molecule type" value="Genomic_DNA"/>
</dbReference>
<accession>A0AAV4C4U9</accession>